<dbReference type="PANTHER" id="PTHR34482">
    <property type="entry name" value="DNA DAMAGE-INDUCIBLE PROTEIN 1-LIKE"/>
    <property type="match status" value="1"/>
</dbReference>
<gene>
    <name evidence="4" type="ORF">QYE76_017602</name>
</gene>
<reference evidence="4" key="1">
    <citation type="submission" date="2023-07" db="EMBL/GenBank/DDBJ databases">
        <title>A chromosome-level genome assembly of Lolium multiflorum.</title>
        <authorList>
            <person name="Chen Y."/>
            <person name="Copetti D."/>
            <person name="Kolliker R."/>
            <person name="Studer B."/>
        </authorList>
    </citation>
    <scope>NUCLEOTIDE SEQUENCE</scope>
    <source>
        <strain evidence="4">02402/16</strain>
        <tissue evidence="4">Leaf</tissue>
    </source>
</reference>
<keyword evidence="1" id="KW-0862">Zinc</keyword>
<feature type="compositionally biased region" description="Basic residues" evidence="2">
    <location>
        <begin position="580"/>
        <end position="590"/>
    </location>
</feature>
<accession>A0AAD8QG09</accession>
<feature type="domain" description="CCHC-type" evidence="3">
    <location>
        <begin position="305"/>
        <end position="319"/>
    </location>
</feature>
<dbReference type="SMART" id="SM00343">
    <property type="entry name" value="ZnF_C2HC"/>
    <property type="match status" value="1"/>
</dbReference>
<dbReference type="Gene3D" id="4.10.60.10">
    <property type="entry name" value="Zinc finger, CCHC-type"/>
    <property type="match status" value="1"/>
</dbReference>
<feature type="region of interest" description="Disordered" evidence="2">
    <location>
        <begin position="226"/>
        <end position="304"/>
    </location>
</feature>
<dbReference type="InterPro" id="IPR001878">
    <property type="entry name" value="Znf_CCHC"/>
</dbReference>
<feature type="compositionally biased region" description="Pro residues" evidence="2">
    <location>
        <begin position="593"/>
        <end position="604"/>
    </location>
</feature>
<name>A0AAD8QG09_LOLMU</name>
<evidence type="ECO:0000313" key="4">
    <source>
        <dbReference type="EMBL" id="KAK1601897.1"/>
    </source>
</evidence>
<feature type="compositionally biased region" description="Basic residues" evidence="2">
    <location>
        <begin position="650"/>
        <end position="660"/>
    </location>
</feature>
<feature type="compositionally biased region" description="Polar residues" evidence="2">
    <location>
        <begin position="561"/>
        <end position="571"/>
    </location>
</feature>
<dbReference type="SUPFAM" id="SSF57756">
    <property type="entry name" value="Retrovirus zinc finger-like domains"/>
    <property type="match status" value="1"/>
</dbReference>
<sequence>MTQILRLLLEDRQRSRQESEANLAALRQIAQAAAGNRNHEEGEGHGEEAPRSRLRDFQNTNPPVFSKCTAPLDADDWLRTIENNLEVAAVGEQEKVLLATHFLSGPARAWWENVKAMQVEDHVITWEEFTTKFRKAHIPTGLIKMKRDEFFNLKQNNSSVVDYLDKFNTLARYAPQDTDTDEKKRDRFMNGLHEEIQSILVAVPYADLEALVDAAIMVESKRKAAYETRKRKMQQQQGGPSNPKYRSPPPSRPANPPQRTPASAPVYRSNNQNPNRPAPQYRSGGGGYNNNPRPNPPARTPGDGCFTCGKPGHFSRECPTKMNAARRPNAPRSNQAQARATPGKKPVVKKQANAARGHLNHVNAEEAEEAPDIVMDLQQNGDADDEPTPPVPQLTSREEEQTPLDAANTRTLRTPTPPTRLHDATPPPAADTNEGEVEGEDFGEDLEEDQGQANQGKPSLNSELVSSWMPFVGQFHLFLSKSTIFCSVFRPQVRVVHRPRSRYGNSGISGTTGPTHRNFRPGQIFPKSAQLHLPRYASRLNRCNSATPSCPAARPLDLLSHHSTPRTSPSATALPGHADRNRHHAARSRVPRPGQPPPHLPARPAPALQHCNHRQTQHLHPWPATTEATTSTRPGPQHRRSSRTTPAQTRARHTTPHHAKAAPLASPNSPLAPGP</sequence>
<feature type="compositionally biased region" description="Pro residues" evidence="2">
    <location>
        <begin position="246"/>
        <end position="259"/>
    </location>
</feature>
<dbReference type="Pfam" id="PF00098">
    <property type="entry name" value="zf-CCHC"/>
    <property type="match status" value="1"/>
</dbReference>
<evidence type="ECO:0000259" key="3">
    <source>
        <dbReference type="PROSITE" id="PS50158"/>
    </source>
</evidence>
<dbReference type="Proteomes" id="UP001231189">
    <property type="component" value="Unassembled WGS sequence"/>
</dbReference>
<dbReference type="GO" id="GO:0008270">
    <property type="term" value="F:zinc ion binding"/>
    <property type="evidence" value="ECO:0007669"/>
    <property type="project" value="UniProtKB-KW"/>
</dbReference>
<feature type="region of interest" description="Disordered" evidence="2">
    <location>
        <begin position="554"/>
        <end position="675"/>
    </location>
</feature>
<feature type="region of interest" description="Disordered" evidence="2">
    <location>
        <begin position="318"/>
        <end position="441"/>
    </location>
</feature>
<dbReference type="InterPro" id="IPR036875">
    <property type="entry name" value="Znf_CCHC_sf"/>
</dbReference>
<evidence type="ECO:0000313" key="5">
    <source>
        <dbReference type="Proteomes" id="UP001231189"/>
    </source>
</evidence>
<dbReference type="InterPro" id="IPR005162">
    <property type="entry name" value="Retrotrans_gag_dom"/>
</dbReference>
<dbReference type="EMBL" id="JAUUTY010000326">
    <property type="protein sequence ID" value="KAK1601897.1"/>
    <property type="molecule type" value="Genomic_DNA"/>
</dbReference>
<keyword evidence="1" id="KW-0479">Metal-binding</keyword>
<keyword evidence="5" id="KW-1185">Reference proteome</keyword>
<dbReference type="PROSITE" id="PS50158">
    <property type="entry name" value="ZF_CCHC"/>
    <property type="match status" value="1"/>
</dbReference>
<proteinExistence type="predicted"/>
<keyword evidence="1" id="KW-0863">Zinc-finger</keyword>
<feature type="region of interest" description="Disordered" evidence="2">
    <location>
        <begin position="33"/>
        <end position="62"/>
    </location>
</feature>
<comment type="caution">
    <text evidence="4">The sequence shown here is derived from an EMBL/GenBank/DDBJ whole genome shotgun (WGS) entry which is preliminary data.</text>
</comment>
<dbReference type="GO" id="GO:0003676">
    <property type="term" value="F:nucleic acid binding"/>
    <property type="evidence" value="ECO:0007669"/>
    <property type="project" value="InterPro"/>
</dbReference>
<evidence type="ECO:0000256" key="1">
    <source>
        <dbReference type="PROSITE-ProRule" id="PRU00047"/>
    </source>
</evidence>
<organism evidence="4 5">
    <name type="scientific">Lolium multiflorum</name>
    <name type="common">Italian ryegrass</name>
    <name type="synonym">Lolium perenne subsp. multiflorum</name>
    <dbReference type="NCBI Taxonomy" id="4521"/>
    <lineage>
        <taxon>Eukaryota</taxon>
        <taxon>Viridiplantae</taxon>
        <taxon>Streptophyta</taxon>
        <taxon>Embryophyta</taxon>
        <taxon>Tracheophyta</taxon>
        <taxon>Spermatophyta</taxon>
        <taxon>Magnoliopsida</taxon>
        <taxon>Liliopsida</taxon>
        <taxon>Poales</taxon>
        <taxon>Poaceae</taxon>
        <taxon>BOP clade</taxon>
        <taxon>Pooideae</taxon>
        <taxon>Poodae</taxon>
        <taxon>Poeae</taxon>
        <taxon>Poeae Chloroplast Group 2 (Poeae type)</taxon>
        <taxon>Loliodinae</taxon>
        <taxon>Loliinae</taxon>
        <taxon>Lolium</taxon>
    </lineage>
</organism>
<protein>
    <recommendedName>
        <fullName evidence="3">CCHC-type domain-containing protein</fullName>
    </recommendedName>
</protein>
<feature type="compositionally biased region" description="Basic and acidic residues" evidence="2">
    <location>
        <begin position="37"/>
        <end position="56"/>
    </location>
</feature>
<dbReference type="PANTHER" id="PTHR34482:SF36">
    <property type="entry name" value="RETROTRANSPOSON GAG DOMAIN-CONTAINING PROTEIN"/>
    <property type="match status" value="1"/>
</dbReference>
<dbReference type="Pfam" id="PF03732">
    <property type="entry name" value="Retrotrans_gag"/>
    <property type="match status" value="1"/>
</dbReference>
<dbReference type="AlphaFoldDB" id="A0AAD8QG09"/>
<evidence type="ECO:0000256" key="2">
    <source>
        <dbReference type="SAM" id="MobiDB-lite"/>
    </source>
</evidence>